<evidence type="ECO:0000259" key="17">
    <source>
        <dbReference type="Pfam" id="PF00361"/>
    </source>
</evidence>
<evidence type="ECO:0000256" key="16">
    <source>
        <dbReference type="RuleBase" id="RU003404"/>
    </source>
</evidence>
<feature type="transmembrane region" description="Helical" evidence="16">
    <location>
        <begin position="6"/>
        <end position="25"/>
    </location>
</feature>
<dbReference type="AlphaFoldDB" id="B2DCD4"/>
<comment type="function">
    <text evidence="16">Core subunit of the mitochondrial membrane respiratory chain NADH dehydrogenase (Complex I) which catalyzes electron transfer from NADH through the respiratory chain, using ubiquinone as an electron acceptor. Essential for the catalytic activity and assembly of complex I.</text>
</comment>
<dbReference type="GO" id="GO:0003954">
    <property type="term" value="F:NADH dehydrogenase activity"/>
    <property type="evidence" value="ECO:0007669"/>
    <property type="project" value="TreeGrafter"/>
</dbReference>
<sequence length="602" mass="67036">MAPSYMLLSLDLIVALIIFLPLVKMSSPNFPDLAKKMVKSAFFVSLLPLFFLTSQKQESSAGHSKWISNFFTDMSLSFYYDAYAIAFLPVALFVTWSILEFSIWYMNEDPEKNRFIKYLLIFLLAMIILVTAGNFFIFFVGWEGVGIMSFLLIGWYHGRNNAAAAASQAVLYNRIGDIGFLAAFCWLLKKAPSMEWLSSFYTNPPTLILLAMITAAATKSAQFGFHPWLASAMEGPTPVSALLHSSTMVVAGIFLLIRIFPFIEKNQTALSACLCLGALTTFYAATLALSQNDIKKIVAYSTSSQLGLMMVAIGINQPHLAFFHISTHAFFKAMLFLCSGTIIHSLNDEQDIRKMGGLQMTMPVTTTCFSIGSLALMGTPFLAGFFSKDAIIEAANVSYVNSMALALTLLATAFTAVYSLRLIFYMSMTTPRTSSIVNFDENNIPILNSIVRLAVGSVVAGLYIFYITFPSSPTTHTMPLYIKVAALLLTIIGFIIAYDLAKMNWHLPPTNHAKSKLFDPMHYNQVMQRPIITTTLNMGWRIVNHLLDSILIKKFSPGYLKDSNITPIQTIRASQSGLIKAYLSTLFITLLFVMTLLHFFYY</sequence>
<protein>
    <recommendedName>
        <fullName evidence="3 16">NADH-ubiquinone oxidoreductase chain 5</fullName>
        <ecNumber evidence="2 16">7.1.1.2</ecNumber>
    </recommendedName>
</protein>
<dbReference type="InterPro" id="IPR001516">
    <property type="entry name" value="Proton_antipo_N"/>
</dbReference>
<feature type="transmembrane region" description="Helical" evidence="16">
    <location>
        <begin position="581"/>
        <end position="601"/>
    </location>
</feature>
<dbReference type="InterPro" id="IPR010934">
    <property type="entry name" value="NADH_DH_su5_C"/>
</dbReference>
<feature type="transmembrane region" description="Helical" evidence="16">
    <location>
        <begin position="445"/>
        <end position="468"/>
    </location>
</feature>
<dbReference type="Pfam" id="PF00662">
    <property type="entry name" value="Proton_antipo_N"/>
    <property type="match status" value="1"/>
</dbReference>
<evidence type="ECO:0000256" key="1">
    <source>
        <dbReference type="ARBA" id="ARBA00004448"/>
    </source>
</evidence>
<feature type="transmembrane region" description="Helical" evidence="16">
    <location>
        <begin position="480"/>
        <end position="501"/>
    </location>
</feature>
<comment type="subcellular location">
    <subcellularLocation>
        <location evidence="1">Mitochondrion inner membrane</location>
        <topology evidence="1">Multi-pass membrane protein</topology>
    </subcellularLocation>
</comment>
<feature type="domain" description="NADH-Ubiquinone oxidoreductase (complex I) chain 5 N-terminal" evidence="18">
    <location>
        <begin position="66"/>
        <end position="115"/>
    </location>
</feature>
<evidence type="ECO:0000256" key="9">
    <source>
        <dbReference type="ARBA" id="ARBA00022982"/>
    </source>
</evidence>
<dbReference type="InterPro" id="IPR018393">
    <property type="entry name" value="NADHpl_OxRdtase_5_subgr"/>
</dbReference>
<dbReference type="GO" id="GO:0005743">
    <property type="term" value="C:mitochondrial inner membrane"/>
    <property type="evidence" value="ECO:0007669"/>
    <property type="project" value="UniProtKB-SubCell"/>
</dbReference>
<dbReference type="InterPro" id="IPR001750">
    <property type="entry name" value="ND/Mrp_TM"/>
</dbReference>
<dbReference type="PANTHER" id="PTHR42829:SF2">
    <property type="entry name" value="NADH-UBIQUINONE OXIDOREDUCTASE CHAIN 5"/>
    <property type="match status" value="1"/>
</dbReference>
<feature type="domain" description="NADH dehydrogenase subunit 5 C-terminal" evidence="19">
    <location>
        <begin position="418"/>
        <end position="596"/>
    </location>
</feature>
<dbReference type="GO" id="GO:0042773">
    <property type="term" value="P:ATP synthesis coupled electron transport"/>
    <property type="evidence" value="ECO:0007669"/>
    <property type="project" value="InterPro"/>
</dbReference>
<keyword evidence="8" id="KW-1278">Translocase</keyword>
<keyword evidence="11 16" id="KW-0520">NAD</keyword>
<feature type="transmembrane region" description="Helical" evidence="16">
    <location>
        <begin position="82"/>
        <end position="106"/>
    </location>
</feature>
<evidence type="ECO:0000256" key="13">
    <source>
        <dbReference type="ARBA" id="ARBA00023128"/>
    </source>
</evidence>
<keyword evidence="7" id="KW-0999">Mitochondrion inner membrane</keyword>
<keyword evidence="13 16" id="KW-0496">Mitochondrion</keyword>
<evidence type="ECO:0000259" key="19">
    <source>
        <dbReference type="Pfam" id="PF06455"/>
    </source>
</evidence>
<evidence type="ECO:0000256" key="11">
    <source>
        <dbReference type="ARBA" id="ARBA00023027"/>
    </source>
</evidence>
<dbReference type="PRINTS" id="PR01434">
    <property type="entry name" value="NADHDHGNASE5"/>
</dbReference>
<comment type="similarity">
    <text evidence="16">Belongs to the complex I subunit 5 family.</text>
</comment>
<evidence type="ECO:0000313" key="20">
    <source>
        <dbReference type="EMBL" id="BAG28338.1"/>
    </source>
</evidence>
<dbReference type="Pfam" id="PF06455">
    <property type="entry name" value="NADH5_C"/>
    <property type="match status" value="1"/>
</dbReference>
<feature type="transmembrane region" description="Helical" evidence="16">
    <location>
        <begin position="269"/>
        <end position="290"/>
    </location>
</feature>
<keyword evidence="4 16" id="KW-0813">Transport</keyword>
<comment type="catalytic activity">
    <reaction evidence="15 16">
        <text>a ubiquinone + NADH + 5 H(+)(in) = a ubiquinol + NAD(+) + 4 H(+)(out)</text>
        <dbReference type="Rhea" id="RHEA:29091"/>
        <dbReference type="Rhea" id="RHEA-COMP:9565"/>
        <dbReference type="Rhea" id="RHEA-COMP:9566"/>
        <dbReference type="ChEBI" id="CHEBI:15378"/>
        <dbReference type="ChEBI" id="CHEBI:16389"/>
        <dbReference type="ChEBI" id="CHEBI:17976"/>
        <dbReference type="ChEBI" id="CHEBI:57540"/>
        <dbReference type="ChEBI" id="CHEBI:57945"/>
        <dbReference type="EC" id="7.1.1.2"/>
    </reaction>
</comment>
<keyword evidence="5" id="KW-0679">Respiratory chain</keyword>
<evidence type="ECO:0000256" key="12">
    <source>
        <dbReference type="ARBA" id="ARBA00023075"/>
    </source>
</evidence>
<organism evidence="20">
    <name type="scientific">Tsingymantis antitra</name>
    <dbReference type="NCBI Taxonomy" id="403487"/>
    <lineage>
        <taxon>Eukaryota</taxon>
        <taxon>Metazoa</taxon>
        <taxon>Chordata</taxon>
        <taxon>Craniata</taxon>
        <taxon>Vertebrata</taxon>
        <taxon>Euteleostomi</taxon>
        <taxon>Amphibia</taxon>
        <taxon>Batrachia</taxon>
        <taxon>Anura</taxon>
        <taxon>Neobatrachia</taxon>
        <taxon>Ranoidea</taxon>
        <taxon>Mantellinae</taxon>
        <taxon>Tsingymantis</taxon>
    </lineage>
</organism>
<accession>B2DCD4</accession>
<evidence type="ECO:0000256" key="3">
    <source>
        <dbReference type="ARBA" id="ARBA00021096"/>
    </source>
</evidence>
<evidence type="ECO:0000256" key="10">
    <source>
        <dbReference type="ARBA" id="ARBA00022989"/>
    </source>
</evidence>
<evidence type="ECO:0000256" key="2">
    <source>
        <dbReference type="ARBA" id="ARBA00012944"/>
    </source>
</evidence>
<reference evidence="20" key="1">
    <citation type="journal article" date="2008" name="Mol. Biol. Evol.">
        <title>Phylogeny, recombination, and mechanisms of stepwise mitochondrial genome reorganization in mantellid frogs from Madagascar.</title>
        <authorList>
            <person name="Kurabayashi A."/>
            <person name="Sumida M."/>
            <person name="Yonekawa H."/>
            <person name="Glaw F."/>
            <person name="Vences M."/>
            <person name="Hasegawa M."/>
        </authorList>
    </citation>
    <scope>NUCLEOTIDE SEQUENCE</scope>
</reference>
<evidence type="ECO:0000256" key="8">
    <source>
        <dbReference type="ARBA" id="ARBA00022967"/>
    </source>
</evidence>
<evidence type="ECO:0000256" key="6">
    <source>
        <dbReference type="ARBA" id="ARBA00022692"/>
    </source>
</evidence>
<evidence type="ECO:0000256" key="4">
    <source>
        <dbReference type="ARBA" id="ARBA00022448"/>
    </source>
</evidence>
<evidence type="ECO:0000259" key="18">
    <source>
        <dbReference type="Pfam" id="PF00662"/>
    </source>
</evidence>
<feature type="transmembrane region" description="Helical" evidence="16">
    <location>
        <begin position="207"/>
        <end position="229"/>
    </location>
</feature>
<evidence type="ECO:0000256" key="14">
    <source>
        <dbReference type="ARBA" id="ARBA00023136"/>
    </source>
</evidence>
<feature type="transmembrane region" description="Helical" evidence="16">
    <location>
        <begin position="403"/>
        <end position="424"/>
    </location>
</feature>
<evidence type="ECO:0000256" key="5">
    <source>
        <dbReference type="ARBA" id="ARBA00022660"/>
    </source>
</evidence>
<feature type="transmembrane region" description="Helical" evidence="16">
    <location>
        <begin position="321"/>
        <end position="343"/>
    </location>
</feature>
<dbReference type="EC" id="7.1.1.2" evidence="2 16"/>
<dbReference type="PANTHER" id="PTHR42829">
    <property type="entry name" value="NADH-UBIQUINONE OXIDOREDUCTASE CHAIN 5"/>
    <property type="match status" value="1"/>
</dbReference>
<geneLocation type="mitochondrion" evidence="20"/>
<feature type="domain" description="NADH:quinone oxidoreductase/Mrp antiporter transmembrane" evidence="17">
    <location>
        <begin position="132"/>
        <end position="412"/>
    </location>
</feature>
<feature type="transmembrane region" description="Helical" evidence="16">
    <location>
        <begin position="118"/>
        <end position="142"/>
    </location>
</feature>
<dbReference type="GO" id="GO:0015990">
    <property type="term" value="P:electron transport coupled proton transport"/>
    <property type="evidence" value="ECO:0007669"/>
    <property type="project" value="TreeGrafter"/>
</dbReference>
<name>B2DCD4_9NEOB</name>
<evidence type="ECO:0000256" key="15">
    <source>
        <dbReference type="ARBA" id="ARBA00049551"/>
    </source>
</evidence>
<evidence type="ECO:0000256" key="7">
    <source>
        <dbReference type="ARBA" id="ARBA00022792"/>
    </source>
</evidence>
<dbReference type="GO" id="GO:0008137">
    <property type="term" value="F:NADH dehydrogenase (ubiquinone) activity"/>
    <property type="evidence" value="ECO:0007669"/>
    <property type="project" value="UniProtKB-EC"/>
</dbReference>
<keyword evidence="12 16" id="KW-0830">Ubiquinone</keyword>
<gene>
    <name evidence="20" type="primary">ND5</name>
</gene>
<feature type="transmembrane region" description="Helical" evidence="16">
    <location>
        <begin position="241"/>
        <end position="263"/>
    </location>
</feature>
<dbReference type="InterPro" id="IPR003945">
    <property type="entry name" value="NU5C-like"/>
</dbReference>
<keyword evidence="9" id="KW-0249">Electron transport</keyword>
<feature type="transmembrane region" description="Helical" evidence="16">
    <location>
        <begin position="297"/>
        <end position="315"/>
    </location>
</feature>
<proteinExistence type="inferred from homology"/>
<keyword evidence="10 16" id="KW-1133">Transmembrane helix</keyword>
<keyword evidence="14 16" id="KW-0472">Membrane</keyword>
<keyword evidence="6 16" id="KW-0812">Transmembrane</keyword>
<dbReference type="Pfam" id="PF00361">
    <property type="entry name" value="Proton_antipo_M"/>
    <property type="match status" value="1"/>
</dbReference>
<dbReference type="NCBIfam" id="TIGR01974">
    <property type="entry name" value="NDH_I_L"/>
    <property type="match status" value="1"/>
</dbReference>
<feature type="transmembrane region" description="Helical" evidence="16">
    <location>
        <begin position="364"/>
        <end position="383"/>
    </location>
</feature>
<dbReference type="EMBL" id="AB325886">
    <property type="protein sequence ID" value="BAG28338.1"/>
    <property type="molecule type" value="Genomic_DNA"/>
</dbReference>